<gene>
    <name evidence="1" type="ORF">GCM10008933_19180</name>
</gene>
<reference evidence="1 2" key="1">
    <citation type="journal article" date="2019" name="Int. J. Syst. Evol. Microbiol.">
        <title>The Global Catalogue of Microorganisms (GCM) 10K type strain sequencing project: providing services to taxonomists for standard genome sequencing and annotation.</title>
        <authorList>
            <consortium name="The Broad Institute Genomics Platform"/>
            <consortium name="The Broad Institute Genome Sequencing Center for Infectious Disease"/>
            <person name="Wu L."/>
            <person name="Ma J."/>
        </authorList>
    </citation>
    <scope>NUCLEOTIDE SEQUENCE [LARGE SCALE GENOMIC DNA]</scope>
    <source>
        <strain evidence="1 2">JCM 12774</strain>
    </source>
</reference>
<comment type="caution">
    <text evidence="1">The sequence shown here is derived from an EMBL/GenBank/DDBJ whole genome shotgun (WGS) entry which is preliminary data.</text>
</comment>
<keyword evidence="2" id="KW-1185">Reference proteome</keyword>
<organism evidence="1 2">
    <name type="scientific">Paenibacillus motobuensis</name>
    <dbReference type="NCBI Taxonomy" id="295324"/>
    <lineage>
        <taxon>Bacteria</taxon>
        <taxon>Bacillati</taxon>
        <taxon>Bacillota</taxon>
        <taxon>Bacilli</taxon>
        <taxon>Bacillales</taxon>
        <taxon>Paenibacillaceae</taxon>
        <taxon>Paenibacillus</taxon>
    </lineage>
</organism>
<sequence length="313" mass="36335">MMWLTRFEEDLGLIFSQAESILAAIPEEFRSPALSYLDKFHPLKEHRSKNYICYLLPYWLNEEVPIAPDRVHQISTANIMGMLYYHLIDETMDNPSLISRSQLPLAQLIHSEFIKIYSALFPSSSPFWTYYDKYIGEWAVAVTYENEQDFFQVNPVCIAHRAAPVKLSVAAMMLLSGQETRIPQLEEAVDLVLITLQMIDDWQDWEKDLIEGSYNCLLSMVQSDLHLSDRRPTVEEIKQAVYVEGCLIRYSKRADVHHDALSHTSSSFPLLYEFHAYLCDQLEEIAQQIERDRSLLQRGGLEYLLSQQLTKSK</sequence>
<proteinExistence type="predicted"/>
<evidence type="ECO:0000313" key="1">
    <source>
        <dbReference type="EMBL" id="GAA0388383.1"/>
    </source>
</evidence>
<name>A0ABN0Y9U8_9BACL</name>
<evidence type="ECO:0008006" key="3">
    <source>
        <dbReference type="Google" id="ProtNLM"/>
    </source>
</evidence>
<dbReference type="Proteomes" id="UP001500340">
    <property type="component" value="Unassembled WGS sequence"/>
</dbReference>
<dbReference type="EMBL" id="BAAACX010000008">
    <property type="protein sequence ID" value="GAA0388383.1"/>
    <property type="molecule type" value="Genomic_DNA"/>
</dbReference>
<accession>A0ABN0Y9U8</accession>
<evidence type="ECO:0000313" key="2">
    <source>
        <dbReference type="Proteomes" id="UP001500340"/>
    </source>
</evidence>
<protein>
    <recommendedName>
        <fullName evidence="3">Terpene synthase</fullName>
    </recommendedName>
</protein>